<keyword evidence="6" id="KW-0472">Membrane</keyword>
<dbReference type="AlphaFoldDB" id="A0A1S8LZ00"/>
<dbReference type="Proteomes" id="UP000190951">
    <property type="component" value="Plasmid p330"/>
</dbReference>
<dbReference type="CDD" id="cd06173">
    <property type="entry name" value="MFS_MefA_like"/>
    <property type="match status" value="1"/>
</dbReference>
<evidence type="ECO:0000256" key="4">
    <source>
        <dbReference type="ARBA" id="ARBA00022692"/>
    </source>
</evidence>
<name>A0A1S8LZ00_9CLOT</name>
<proteinExistence type="predicted"/>
<gene>
    <name evidence="7" type="primary">entS_5</name>
    <name evidence="7" type="ORF">CROST_045820</name>
</gene>
<evidence type="ECO:0000256" key="2">
    <source>
        <dbReference type="ARBA" id="ARBA00022448"/>
    </source>
</evidence>
<dbReference type="EMBL" id="CP096984">
    <property type="protein sequence ID" value="URZ13804.1"/>
    <property type="molecule type" value="Genomic_DNA"/>
</dbReference>
<dbReference type="PANTHER" id="PTHR43266:SF9">
    <property type="entry name" value="PERMEASE, MAJOR FACILITATOR SUPERFAMILY-RELATED"/>
    <property type="match status" value="1"/>
</dbReference>
<keyword evidence="8" id="KW-1185">Reference proteome</keyword>
<dbReference type="Pfam" id="PF07690">
    <property type="entry name" value="MFS_1"/>
    <property type="match status" value="1"/>
</dbReference>
<dbReference type="KEGG" id="crw:CROST_045820"/>
<sequence>MKKNKNLISYLLGRLISLLGSGIQTVALPLYILDATGSGTLMGVFSVFTFLPAIIASTFSGIVGDRKNRKNVMIAMDLGRGIMICFLAMLATYKVFNIYILFIMQVFISIMDNMFNSSSSAILPELIDKNELIEANSSKGGLDAIANILGPALGGIVYGIWGIKMVFYINAASFLLSALSSLFIKYKKKMIKKEKINAKIFFKENYEVIEFIKERKGLLQLCSLAMLSNFFLSPMFDIVVPYALKRGIHFSSQHYGYIVGAYTVGILLGNLAISAYFKRFSLKWLMKFGLILESSIGIISCLFFYPQIVSRFNGSSFILFISIAASFIIEGFSNAFVNTPIMTNMQNLVPDKMLSRFFSFLYIFTQSAIPIGAILYGVLLDRMKYFYILTLGNILAALIAIIFLTKACDEAYEAKENSVNF</sequence>
<organism evidence="7 8">
    <name type="scientific">Clostridium felsineum</name>
    <dbReference type="NCBI Taxonomy" id="36839"/>
    <lineage>
        <taxon>Bacteria</taxon>
        <taxon>Bacillati</taxon>
        <taxon>Bacillota</taxon>
        <taxon>Clostridia</taxon>
        <taxon>Eubacteriales</taxon>
        <taxon>Clostridiaceae</taxon>
        <taxon>Clostridium</taxon>
    </lineage>
</organism>
<dbReference type="GO" id="GO:0022857">
    <property type="term" value="F:transmembrane transporter activity"/>
    <property type="evidence" value="ECO:0007669"/>
    <property type="project" value="InterPro"/>
</dbReference>
<dbReference type="InterPro" id="IPR020846">
    <property type="entry name" value="MFS_dom"/>
</dbReference>
<keyword evidence="7" id="KW-0614">Plasmid</keyword>
<dbReference type="InterPro" id="IPR011701">
    <property type="entry name" value="MFS"/>
</dbReference>
<evidence type="ECO:0000313" key="8">
    <source>
        <dbReference type="Proteomes" id="UP000190951"/>
    </source>
</evidence>
<keyword evidence="4" id="KW-0812">Transmembrane</keyword>
<evidence type="ECO:0000313" key="7">
    <source>
        <dbReference type="EMBL" id="URZ13804.1"/>
    </source>
</evidence>
<evidence type="ECO:0000256" key="1">
    <source>
        <dbReference type="ARBA" id="ARBA00004651"/>
    </source>
</evidence>
<dbReference type="SUPFAM" id="SSF103473">
    <property type="entry name" value="MFS general substrate transporter"/>
    <property type="match status" value="1"/>
</dbReference>
<evidence type="ECO:0000256" key="3">
    <source>
        <dbReference type="ARBA" id="ARBA00022475"/>
    </source>
</evidence>
<dbReference type="GO" id="GO:0005886">
    <property type="term" value="C:plasma membrane"/>
    <property type="evidence" value="ECO:0007669"/>
    <property type="project" value="UniProtKB-SubCell"/>
</dbReference>
<keyword evidence="2" id="KW-0813">Transport</keyword>
<dbReference type="InterPro" id="IPR036259">
    <property type="entry name" value="MFS_trans_sf"/>
</dbReference>
<comment type="subcellular location">
    <subcellularLocation>
        <location evidence="1">Cell membrane</location>
        <topology evidence="1">Multi-pass membrane protein</topology>
    </subcellularLocation>
</comment>
<dbReference type="STRING" id="84029.CROST_11900"/>
<keyword evidence="3" id="KW-1003">Cell membrane</keyword>
<dbReference type="Gene3D" id="1.20.1250.20">
    <property type="entry name" value="MFS general substrate transporter like domains"/>
    <property type="match status" value="2"/>
</dbReference>
<geneLocation type="plasmid" evidence="7 8">
    <name>p330</name>
</geneLocation>
<dbReference type="PROSITE" id="PS50850">
    <property type="entry name" value="MFS"/>
    <property type="match status" value="1"/>
</dbReference>
<dbReference type="PANTHER" id="PTHR43266">
    <property type="entry name" value="MACROLIDE-EFFLUX PROTEIN"/>
    <property type="match status" value="1"/>
</dbReference>
<reference evidence="7 8" key="1">
    <citation type="submission" date="2022-04" db="EMBL/GenBank/DDBJ databases">
        <title>Genome sequence of C. roseum typestrain.</title>
        <authorList>
            <person name="Poehlein A."/>
            <person name="Schoch T."/>
            <person name="Duerre P."/>
            <person name="Daniel R."/>
        </authorList>
    </citation>
    <scope>NUCLEOTIDE SEQUENCE [LARGE SCALE GENOMIC DNA]</scope>
    <source>
        <strain evidence="7 8">DSM 7320</strain>
        <plasmid evidence="7 8">p330</plasmid>
    </source>
</reference>
<evidence type="ECO:0000256" key="6">
    <source>
        <dbReference type="ARBA" id="ARBA00023136"/>
    </source>
</evidence>
<protein>
    <submittedName>
        <fullName evidence="7">Enterobactin exporter EntS</fullName>
    </submittedName>
</protein>
<accession>A0A1S8LZ00</accession>
<evidence type="ECO:0000256" key="5">
    <source>
        <dbReference type="ARBA" id="ARBA00022989"/>
    </source>
</evidence>
<keyword evidence="5" id="KW-1133">Transmembrane helix</keyword>
<dbReference type="RefSeq" id="WP_077834774.1">
    <property type="nucleotide sequence ID" value="NZ_CP096984.1"/>
</dbReference>